<keyword evidence="9" id="KW-1015">Disulfide bond</keyword>
<dbReference type="AlphaFoldDB" id="A0A401T738"/>
<name>A0A401T738_CHIPU</name>
<feature type="transmembrane region" description="Helical" evidence="15">
    <location>
        <begin position="259"/>
        <end position="279"/>
    </location>
</feature>
<evidence type="ECO:0000259" key="16">
    <source>
        <dbReference type="PROSITE" id="PS50262"/>
    </source>
</evidence>
<dbReference type="InterPro" id="IPR017452">
    <property type="entry name" value="GPCR_Rhodpsn_7TM"/>
</dbReference>
<keyword evidence="18" id="KW-1185">Reference proteome</keyword>
<dbReference type="CDD" id="cd15397">
    <property type="entry name" value="7tmA_NPY4R"/>
    <property type="match status" value="1"/>
</dbReference>
<dbReference type="InterPro" id="IPR000276">
    <property type="entry name" value="GPCR_Rhodpsn"/>
</dbReference>
<feature type="transmembrane region" description="Helical" evidence="15">
    <location>
        <begin position="111"/>
        <end position="132"/>
    </location>
</feature>
<keyword evidence="4 14" id="KW-0812">Transmembrane</keyword>
<dbReference type="Gene3D" id="1.20.1070.10">
    <property type="entry name" value="Rhodopsin 7-helix transmembrane proteins"/>
    <property type="match status" value="1"/>
</dbReference>
<keyword evidence="10 14" id="KW-0675">Receptor</keyword>
<evidence type="ECO:0000256" key="9">
    <source>
        <dbReference type="ARBA" id="ARBA00023157"/>
    </source>
</evidence>
<gene>
    <name evidence="17" type="ORF">chiPu_0016972</name>
</gene>
<dbReference type="FunFam" id="1.20.1070.10:FF:000062">
    <property type="entry name" value="Neuropeptide Y receptor type 1"/>
    <property type="match status" value="1"/>
</dbReference>
<dbReference type="OMA" id="FADHFAC"/>
<feature type="transmembrane region" description="Helical" evidence="15">
    <location>
        <begin position="40"/>
        <end position="62"/>
    </location>
</feature>
<keyword evidence="3" id="KW-1003">Cell membrane</keyword>
<dbReference type="InterPro" id="IPR001933">
    <property type="entry name" value="NPY4_rcpt"/>
</dbReference>
<dbReference type="PROSITE" id="PS50262">
    <property type="entry name" value="G_PROTEIN_RECEP_F1_2"/>
    <property type="match status" value="1"/>
</dbReference>
<evidence type="ECO:0000256" key="14">
    <source>
        <dbReference type="RuleBase" id="RU000688"/>
    </source>
</evidence>
<evidence type="ECO:0000256" key="15">
    <source>
        <dbReference type="SAM" id="Phobius"/>
    </source>
</evidence>
<evidence type="ECO:0000256" key="1">
    <source>
        <dbReference type="ARBA" id="ARBA00004651"/>
    </source>
</evidence>
<dbReference type="GO" id="GO:0043005">
    <property type="term" value="C:neuron projection"/>
    <property type="evidence" value="ECO:0007669"/>
    <property type="project" value="TreeGrafter"/>
</dbReference>
<evidence type="ECO:0000256" key="8">
    <source>
        <dbReference type="ARBA" id="ARBA00023139"/>
    </source>
</evidence>
<comment type="similarity">
    <text evidence="2 14">Belongs to the G-protein coupled receptor 1 family.</text>
</comment>
<keyword evidence="13" id="KW-0449">Lipoprotein</keyword>
<dbReference type="InterPro" id="IPR000611">
    <property type="entry name" value="NPY_rcpt"/>
</dbReference>
<dbReference type="PRINTS" id="PR01015">
    <property type="entry name" value="NRPEPTIDEY4R"/>
</dbReference>
<sequence length="364" mass="41137">MDQNFNRSVKFQPASWHNISLLAEQFQFCSDSVSSTTFLIVAYSAVMAVGMIGNMCLVLVIMRQKEMRNVTNILIANLSCSDIFITTLCLPVTVIYTMMDRWILGAALCKLTPFVQCTSVTVSILSLVLIALERHQLIINPTGWKPAVGHAYLAVALSWLVGSLISLPFISFNVLTSEPYSNISFLPDSFKDHAACIESWPSEQQKLAYTTCLLVFQYGLPLFLMLTCYFRIFLRLRRRREMVDRARDGNRRVSHSRKINIMLASIVVAFGLCWLPLTVFNTVFDWNHEAISICHHNLIFSLCHLTAMLSTCVNPVIYGFLNTNFQKEVKAMLYRCRCGGTSDTYESFPLSTVNTELSKASVCH</sequence>
<dbReference type="SUPFAM" id="SSF81321">
    <property type="entry name" value="Family A G protein-coupled receptor-like"/>
    <property type="match status" value="1"/>
</dbReference>
<keyword evidence="5 15" id="KW-1133">Transmembrane helix</keyword>
<dbReference type="Pfam" id="PF00001">
    <property type="entry name" value="7tm_1"/>
    <property type="match status" value="1"/>
</dbReference>
<dbReference type="PRINTS" id="PR00237">
    <property type="entry name" value="GPCRRHODOPSN"/>
</dbReference>
<dbReference type="GO" id="GO:0004983">
    <property type="term" value="F:neuropeptide Y receptor activity"/>
    <property type="evidence" value="ECO:0007669"/>
    <property type="project" value="InterPro"/>
</dbReference>
<keyword evidence="12 14" id="KW-0807">Transducer</keyword>
<feature type="transmembrane region" description="Helical" evidence="15">
    <location>
        <begin position="152"/>
        <end position="172"/>
    </location>
</feature>
<dbReference type="GO" id="GO:0005886">
    <property type="term" value="C:plasma membrane"/>
    <property type="evidence" value="ECO:0007669"/>
    <property type="project" value="UniProtKB-SubCell"/>
</dbReference>
<reference evidence="17 18" key="1">
    <citation type="journal article" date="2018" name="Nat. Ecol. Evol.">
        <title>Shark genomes provide insights into elasmobranch evolution and the origin of vertebrates.</title>
        <authorList>
            <person name="Hara Y"/>
            <person name="Yamaguchi K"/>
            <person name="Onimaru K"/>
            <person name="Kadota M"/>
            <person name="Koyanagi M"/>
            <person name="Keeley SD"/>
            <person name="Tatsumi K"/>
            <person name="Tanaka K"/>
            <person name="Motone F"/>
            <person name="Kageyama Y"/>
            <person name="Nozu R"/>
            <person name="Adachi N"/>
            <person name="Nishimura O"/>
            <person name="Nakagawa R"/>
            <person name="Tanegashima C"/>
            <person name="Kiyatake I"/>
            <person name="Matsumoto R"/>
            <person name="Murakumo K"/>
            <person name="Nishida K"/>
            <person name="Terakita A"/>
            <person name="Kuratani S"/>
            <person name="Sato K"/>
            <person name="Hyodo S Kuraku.S."/>
        </authorList>
    </citation>
    <scope>NUCLEOTIDE SEQUENCE [LARGE SCALE GENOMIC DNA]</scope>
</reference>
<keyword evidence="7 15" id="KW-0472">Membrane</keyword>
<proteinExistence type="inferred from homology"/>
<dbReference type="PROSITE" id="PS00237">
    <property type="entry name" value="G_PROTEIN_RECEP_F1_1"/>
    <property type="match status" value="1"/>
</dbReference>
<evidence type="ECO:0000256" key="2">
    <source>
        <dbReference type="ARBA" id="ARBA00010663"/>
    </source>
</evidence>
<dbReference type="OrthoDB" id="9046662at2759"/>
<keyword evidence="8" id="KW-0564">Palmitate</keyword>
<keyword evidence="6 14" id="KW-0297">G-protein coupled receptor</keyword>
<organism evidence="17 18">
    <name type="scientific">Chiloscyllium punctatum</name>
    <name type="common">Brownbanded bambooshark</name>
    <name type="synonym">Hemiscyllium punctatum</name>
    <dbReference type="NCBI Taxonomy" id="137246"/>
    <lineage>
        <taxon>Eukaryota</taxon>
        <taxon>Metazoa</taxon>
        <taxon>Chordata</taxon>
        <taxon>Craniata</taxon>
        <taxon>Vertebrata</taxon>
        <taxon>Chondrichthyes</taxon>
        <taxon>Elasmobranchii</taxon>
        <taxon>Galeomorphii</taxon>
        <taxon>Galeoidea</taxon>
        <taxon>Orectolobiformes</taxon>
        <taxon>Hemiscylliidae</taxon>
        <taxon>Chiloscyllium</taxon>
    </lineage>
</organism>
<evidence type="ECO:0000313" key="17">
    <source>
        <dbReference type="EMBL" id="GCC38458.1"/>
    </source>
</evidence>
<evidence type="ECO:0000256" key="13">
    <source>
        <dbReference type="ARBA" id="ARBA00023288"/>
    </source>
</evidence>
<evidence type="ECO:0000256" key="7">
    <source>
        <dbReference type="ARBA" id="ARBA00023136"/>
    </source>
</evidence>
<evidence type="ECO:0000313" key="18">
    <source>
        <dbReference type="Proteomes" id="UP000287033"/>
    </source>
</evidence>
<feature type="domain" description="G-protein coupled receptors family 1 profile" evidence="16">
    <location>
        <begin position="53"/>
        <end position="318"/>
    </location>
</feature>
<keyword evidence="11" id="KW-0325">Glycoprotein</keyword>
<feature type="transmembrane region" description="Helical" evidence="15">
    <location>
        <begin position="74"/>
        <end position="99"/>
    </location>
</feature>
<feature type="transmembrane region" description="Helical" evidence="15">
    <location>
        <begin position="299"/>
        <end position="321"/>
    </location>
</feature>
<comment type="caution">
    <text evidence="17">The sequence shown here is derived from an EMBL/GenBank/DDBJ whole genome shotgun (WGS) entry which is preliminary data.</text>
</comment>
<dbReference type="PRINTS" id="PR01012">
    <property type="entry name" value="NRPEPTIDEYR"/>
</dbReference>
<protein>
    <recommendedName>
        <fullName evidence="16">G-protein coupled receptors family 1 profile domain-containing protein</fullName>
    </recommendedName>
</protein>
<dbReference type="Proteomes" id="UP000287033">
    <property type="component" value="Unassembled WGS sequence"/>
</dbReference>
<evidence type="ECO:0000256" key="5">
    <source>
        <dbReference type="ARBA" id="ARBA00022989"/>
    </source>
</evidence>
<dbReference type="GO" id="GO:0042923">
    <property type="term" value="F:neuropeptide binding"/>
    <property type="evidence" value="ECO:0007669"/>
    <property type="project" value="TreeGrafter"/>
</dbReference>
<evidence type="ECO:0000256" key="11">
    <source>
        <dbReference type="ARBA" id="ARBA00023180"/>
    </source>
</evidence>
<dbReference type="PANTHER" id="PTHR24235">
    <property type="entry name" value="NEUROPEPTIDE Y RECEPTOR"/>
    <property type="match status" value="1"/>
</dbReference>
<evidence type="ECO:0000256" key="6">
    <source>
        <dbReference type="ARBA" id="ARBA00023040"/>
    </source>
</evidence>
<evidence type="ECO:0000256" key="12">
    <source>
        <dbReference type="ARBA" id="ARBA00023224"/>
    </source>
</evidence>
<comment type="subcellular location">
    <subcellularLocation>
        <location evidence="1">Cell membrane</location>
        <topology evidence="1">Multi-pass membrane protein</topology>
    </subcellularLocation>
</comment>
<evidence type="ECO:0000256" key="4">
    <source>
        <dbReference type="ARBA" id="ARBA00022692"/>
    </source>
</evidence>
<feature type="transmembrane region" description="Helical" evidence="15">
    <location>
        <begin position="207"/>
        <end position="232"/>
    </location>
</feature>
<evidence type="ECO:0000256" key="10">
    <source>
        <dbReference type="ARBA" id="ARBA00023170"/>
    </source>
</evidence>
<dbReference type="STRING" id="137246.A0A401T738"/>
<dbReference type="EMBL" id="BEZZ01001189">
    <property type="protein sequence ID" value="GCC38458.1"/>
    <property type="molecule type" value="Genomic_DNA"/>
</dbReference>
<dbReference type="PANTHER" id="PTHR24235:SF25">
    <property type="entry name" value="NEUROPEPTIDE Y RECEPTOR TYPE 4-RELATED"/>
    <property type="match status" value="1"/>
</dbReference>
<evidence type="ECO:0000256" key="3">
    <source>
        <dbReference type="ARBA" id="ARBA00022475"/>
    </source>
</evidence>
<accession>A0A401T738</accession>